<sequence length="316" mass="33549">MTIYELGETAVVRAIIRSLDIEFEDCAVIDLADAEYLVATTDMFHRATDFPEEMSAWQIGWMTAAGTLSDIAAMGARPFGLLVSIGLPDLPPAFVESMIGGLSDCAHECGTAIIGGDTDSHQELTITGTALGCVRKDQILRRRGAQVGDLVCVTGHLGTAGAGMRALELGLATGDPVAVNKLFEPVPRIAEGIRLAESKAVTSMMDNSDGLSESLYQLAEVNGCGFTIHADSLPMLSGLDLGLGPDLDLALYTGGDFELLFTVAPERLVDARNACELTVIGEAISEGVFLEGDRTEEIERKGYRSLRCQDASSTDL</sequence>
<proteinExistence type="predicted"/>
<comment type="caution">
    <text evidence="1">The sequence shown here is derived from an EMBL/GenBank/DDBJ whole genome shotgun (WGS) entry which is preliminary data.</text>
</comment>
<accession>A0AC61KZJ9</accession>
<reference evidence="1" key="1">
    <citation type="submission" date="2018-01" db="EMBL/GenBank/DDBJ databases">
        <authorList>
            <person name="Krukenberg V."/>
        </authorList>
    </citation>
    <scope>NUCLEOTIDE SEQUENCE</scope>
    <source>
        <strain evidence="1">E20ANME2</strain>
    </source>
</reference>
<name>A0AC61KZJ9_9EURY</name>
<keyword evidence="1" id="KW-0418">Kinase</keyword>
<organism evidence="1 2">
    <name type="scientific">Candidatus Methanogaster sp</name>
    <dbReference type="NCBI Taxonomy" id="3386292"/>
    <lineage>
        <taxon>Archaea</taxon>
        <taxon>Methanobacteriati</taxon>
        <taxon>Methanobacteriota</taxon>
        <taxon>Stenosarchaea group</taxon>
        <taxon>Methanomicrobia</taxon>
        <taxon>Methanosarcinales</taxon>
        <taxon>ANME-2 cluster</taxon>
        <taxon>Candidatus Methanogasteraceae</taxon>
        <taxon>Candidatus Methanogaster</taxon>
    </lineage>
</organism>
<dbReference type="EMBL" id="PQXF01000040">
    <property type="protein sequence ID" value="PXF58195.1"/>
    <property type="molecule type" value="Genomic_DNA"/>
</dbReference>
<protein>
    <submittedName>
        <fullName evidence="1">Thiamine-phosphate kinase</fullName>
    </submittedName>
</protein>
<keyword evidence="1" id="KW-0808">Transferase</keyword>
<dbReference type="Proteomes" id="UP000248329">
    <property type="component" value="Unassembled WGS sequence"/>
</dbReference>
<evidence type="ECO:0000313" key="2">
    <source>
        <dbReference type="Proteomes" id="UP000248329"/>
    </source>
</evidence>
<evidence type="ECO:0000313" key="1">
    <source>
        <dbReference type="EMBL" id="PXF58195.1"/>
    </source>
</evidence>
<gene>
    <name evidence="1" type="primary">thiL</name>
    <name evidence="1" type="ORF">C4B59_13690</name>
</gene>